<dbReference type="PANTHER" id="PTHR30314:SF3">
    <property type="entry name" value="MITOCHONDRIAL DIVISION PROTEIN FSZA"/>
    <property type="match status" value="1"/>
</dbReference>
<keyword evidence="2 4" id="KW-0547">Nucleotide-binding</keyword>
<sequence length="439" mass="47795">MKTLKNTIMENDDTLTPYNWVKSGNIIKVIGVGGGGCNAVEHMFKLEDIKGADFIICNTDRQALAKNEVPFKIQLGNELTKGLGAGLDPLRGRKAAIESQDAIKEALGGKTEMVFVTCGMGGGTGTGAAPVIADIAHKMDLLTVAVVTLPFEDEGYETMSRAIEGIHEMSKCVDSLLIINNQKIYEVYGDLPIHEAFPKADEILATAVRGITEIIMDTGYINVDFADVKKTMKGSGLALMGSGRGNGENRIRDAVTQALTSPLLNDFDLKTARNVLVNIRTSKDENGLYARELKQISDCIEENMGNTDNFKRGIVYEEDGGKLNGDICITIIATGFSMSLLPQITKRDRGNVIVIDENYVSKTLKDSSEEEGEIVSLQTISVEEAGIQVIGKTTNTNIRKFHYSEPPLLAVNSGNNISELEDIPSIRRCNWTQPVDISR</sequence>
<reference evidence="8" key="1">
    <citation type="submission" date="2020-10" db="EMBL/GenBank/DDBJ databases">
        <authorList>
            <person name="Gilroy R."/>
        </authorList>
    </citation>
    <scope>NUCLEOTIDE SEQUENCE</scope>
    <source>
        <strain evidence="8">B1-8020</strain>
    </source>
</reference>
<dbReference type="InterPro" id="IPR018316">
    <property type="entry name" value="Tubulin/FtsZ_2-layer-sand-dom"/>
</dbReference>
<comment type="subunit">
    <text evidence="4">Homodimer. Polymerizes to form a dynamic ring structure in a strictly GTP-dependent manner. Interacts directly with several other division proteins.</text>
</comment>
<name>A0A9D9IIT0_9BACT</name>
<comment type="subcellular location">
    <subcellularLocation>
        <location evidence="4">Cytoplasm</location>
    </subcellularLocation>
    <text evidence="4">Assembles at midcell at the inner surface of the cytoplasmic membrane.</text>
</comment>
<organism evidence="8 9">
    <name type="scientific">Candidatus Merdivivens pullicola</name>
    <dbReference type="NCBI Taxonomy" id="2840872"/>
    <lineage>
        <taxon>Bacteria</taxon>
        <taxon>Pseudomonadati</taxon>
        <taxon>Bacteroidota</taxon>
        <taxon>Bacteroidia</taxon>
        <taxon>Bacteroidales</taxon>
        <taxon>Muribaculaceae</taxon>
        <taxon>Muribaculaceae incertae sedis</taxon>
        <taxon>Candidatus Merdivivens</taxon>
    </lineage>
</organism>
<reference evidence="8" key="2">
    <citation type="journal article" date="2021" name="PeerJ">
        <title>Extensive microbial diversity within the chicken gut microbiome revealed by metagenomics and culture.</title>
        <authorList>
            <person name="Gilroy R."/>
            <person name="Ravi A."/>
            <person name="Getino M."/>
            <person name="Pursley I."/>
            <person name="Horton D.L."/>
            <person name="Alikhan N.F."/>
            <person name="Baker D."/>
            <person name="Gharbi K."/>
            <person name="Hall N."/>
            <person name="Watson M."/>
            <person name="Adriaenssens E.M."/>
            <person name="Foster-Nyarko E."/>
            <person name="Jarju S."/>
            <person name="Secka A."/>
            <person name="Antonio M."/>
            <person name="Oren A."/>
            <person name="Chaudhuri R.R."/>
            <person name="La Ragione R."/>
            <person name="Hildebrand F."/>
            <person name="Pallen M.J."/>
        </authorList>
    </citation>
    <scope>NUCLEOTIDE SEQUENCE</scope>
    <source>
        <strain evidence="8">B1-8020</strain>
    </source>
</reference>
<accession>A0A9D9IIT0</accession>
<keyword evidence="3 4" id="KW-0342">GTP-binding</keyword>
<dbReference type="GO" id="GO:0032153">
    <property type="term" value="C:cell division site"/>
    <property type="evidence" value="ECO:0007669"/>
    <property type="project" value="UniProtKB-UniRule"/>
</dbReference>
<dbReference type="SMART" id="SM00865">
    <property type="entry name" value="Tubulin_C"/>
    <property type="match status" value="1"/>
</dbReference>
<dbReference type="Pfam" id="PF12327">
    <property type="entry name" value="FtsZ_C"/>
    <property type="match status" value="1"/>
</dbReference>
<dbReference type="InterPro" id="IPR036525">
    <property type="entry name" value="Tubulin/FtsZ_GTPase_sf"/>
</dbReference>
<dbReference type="GO" id="GO:0005525">
    <property type="term" value="F:GTP binding"/>
    <property type="evidence" value="ECO:0007669"/>
    <property type="project" value="UniProtKB-UniRule"/>
</dbReference>
<feature type="domain" description="Tubulin/FtsZ 2-layer sandwich" evidence="7">
    <location>
        <begin position="221"/>
        <end position="345"/>
    </location>
</feature>
<feature type="binding site" evidence="4">
    <location>
        <begin position="123"/>
        <end position="125"/>
    </location>
    <ligand>
        <name>GTP</name>
        <dbReference type="ChEBI" id="CHEBI:37565"/>
    </ligand>
</feature>
<dbReference type="GO" id="GO:0051258">
    <property type="term" value="P:protein polymerization"/>
    <property type="evidence" value="ECO:0007669"/>
    <property type="project" value="UniProtKB-UniRule"/>
</dbReference>
<dbReference type="SUPFAM" id="SSF52490">
    <property type="entry name" value="Tubulin nucleotide-binding domain-like"/>
    <property type="match status" value="1"/>
</dbReference>
<evidence type="ECO:0000256" key="2">
    <source>
        <dbReference type="ARBA" id="ARBA00022741"/>
    </source>
</evidence>
<comment type="similarity">
    <text evidence="1 4">Belongs to the FtsZ family.</text>
</comment>
<dbReference type="AlphaFoldDB" id="A0A9D9IIT0"/>
<evidence type="ECO:0000256" key="4">
    <source>
        <dbReference type="HAMAP-Rule" id="MF_00909"/>
    </source>
</evidence>
<dbReference type="GO" id="GO:0043093">
    <property type="term" value="P:FtsZ-dependent cytokinesis"/>
    <property type="evidence" value="ECO:0007669"/>
    <property type="project" value="UniProtKB-UniRule"/>
</dbReference>
<gene>
    <name evidence="4 8" type="primary">ftsZ</name>
    <name evidence="8" type="ORF">IAB81_08160</name>
</gene>
<feature type="binding site" evidence="4">
    <location>
        <position position="201"/>
    </location>
    <ligand>
        <name>GTP</name>
        <dbReference type="ChEBI" id="CHEBI:37565"/>
    </ligand>
</feature>
<dbReference type="Pfam" id="PF00091">
    <property type="entry name" value="Tubulin"/>
    <property type="match status" value="1"/>
</dbReference>
<dbReference type="CDD" id="cd02201">
    <property type="entry name" value="FtsZ_type1"/>
    <property type="match status" value="1"/>
</dbReference>
<keyword evidence="4 8" id="KW-0132">Cell division</keyword>
<keyword evidence="4" id="KW-0963">Cytoplasm</keyword>
<dbReference type="SUPFAM" id="SSF55307">
    <property type="entry name" value="Tubulin C-terminal domain-like"/>
    <property type="match status" value="1"/>
</dbReference>
<dbReference type="PANTHER" id="PTHR30314">
    <property type="entry name" value="CELL DIVISION PROTEIN FTSZ-RELATED"/>
    <property type="match status" value="1"/>
</dbReference>
<evidence type="ECO:0000313" key="9">
    <source>
        <dbReference type="Proteomes" id="UP000823604"/>
    </source>
</evidence>
<dbReference type="PRINTS" id="PR00423">
    <property type="entry name" value="CELLDVISFTSZ"/>
</dbReference>
<dbReference type="InterPro" id="IPR003008">
    <property type="entry name" value="Tubulin_FtsZ_GTPase"/>
</dbReference>
<dbReference type="Gene3D" id="3.40.50.1440">
    <property type="entry name" value="Tubulin/FtsZ, GTPase domain"/>
    <property type="match status" value="1"/>
</dbReference>
<protein>
    <recommendedName>
        <fullName evidence="4 5">Cell division protein FtsZ</fullName>
    </recommendedName>
</protein>
<keyword evidence="4" id="KW-0131">Cell cycle</keyword>
<dbReference type="HAMAP" id="MF_00909">
    <property type="entry name" value="FtsZ"/>
    <property type="match status" value="1"/>
</dbReference>
<dbReference type="SMART" id="SM00864">
    <property type="entry name" value="Tubulin"/>
    <property type="match status" value="1"/>
</dbReference>
<proteinExistence type="inferred from homology"/>
<dbReference type="InterPro" id="IPR008280">
    <property type="entry name" value="Tub_FtsZ_C"/>
</dbReference>
<dbReference type="GO" id="GO:0000917">
    <property type="term" value="P:division septum assembly"/>
    <property type="evidence" value="ECO:0007669"/>
    <property type="project" value="UniProtKB-KW"/>
</dbReference>
<dbReference type="GO" id="GO:0003924">
    <property type="term" value="F:GTPase activity"/>
    <property type="evidence" value="ECO:0007669"/>
    <property type="project" value="UniProtKB-UniRule"/>
</dbReference>
<keyword evidence="4" id="KW-0717">Septation</keyword>
<comment type="function">
    <text evidence="4">Essential cell division protein that forms a contractile ring structure (Z ring) at the future cell division site. The regulation of the ring assembly controls the timing and the location of cell division. One of the functions of the FtsZ ring is to recruit other cell division proteins to the septum to produce a new cell wall between the dividing cells. Binds GTP and shows GTPase activity.</text>
</comment>
<dbReference type="GO" id="GO:0005737">
    <property type="term" value="C:cytoplasm"/>
    <property type="evidence" value="ECO:0007669"/>
    <property type="project" value="UniProtKB-SubCell"/>
</dbReference>
<evidence type="ECO:0000256" key="3">
    <source>
        <dbReference type="ARBA" id="ARBA00023134"/>
    </source>
</evidence>
<dbReference type="InterPro" id="IPR045061">
    <property type="entry name" value="FtsZ/CetZ"/>
</dbReference>
<evidence type="ECO:0000259" key="6">
    <source>
        <dbReference type="SMART" id="SM00864"/>
    </source>
</evidence>
<dbReference type="Proteomes" id="UP000823604">
    <property type="component" value="Unassembled WGS sequence"/>
</dbReference>
<evidence type="ECO:0000313" key="8">
    <source>
        <dbReference type="EMBL" id="MBO8473579.1"/>
    </source>
</evidence>
<evidence type="ECO:0000259" key="7">
    <source>
        <dbReference type="SMART" id="SM00865"/>
    </source>
</evidence>
<dbReference type="NCBIfam" id="TIGR00065">
    <property type="entry name" value="ftsZ"/>
    <property type="match status" value="1"/>
</dbReference>
<evidence type="ECO:0000256" key="5">
    <source>
        <dbReference type="NCBIfam" id="TIGR00065"/>
    </source>
</evidence>
<dbReference type="InterPro" id="IPR024757">
    <property type="entry name" value="FtsZ_C"/>
</dbReference>
<comment type="caution">
    <text evidence="4">Lacks conserved residue(s) required for the propagation of feature annotation.</text>
</comment>
<dbReference type="InterPro" id="IPR000158">
    <property type="entry name" value="Cell_div_FtsZ"/>
</dbReference>
<feature type="binding site" evidence="4">
    <location>
        <position position="154"/>
    </location>
    <ligand>
        <name>GTP</name>
        <dbReference type="ChEBI" id="CHEBI:37565"/>
    </ligand>
</feature>
<dbReference type="EMBL" id="JADIMA010000082">
    <property type="protein sequence ID" value="MBO8473579.1"/>
    <property type="molecule type" value="Genomic_DNA"/>
</dbReference>
<comment type="caution">
    <text evidence="8">The sequence shown here is derived from an EMBL/GenBank/DDBJ whole genome shotgun (WGS) entry which is preliminary data.</text>
</comment>
<feature type="binding site" evidence="4">
    <location>
        <begin position="34"/>
        <end position="38"/>
    </location>
    <ligand>
        <name>GTP</name>
        <dbReference type="ChEBI" id="CHEBI:37565"/>
    </ligand>
</feature>
<dbReference type="FunFam" id="3.40.50.1440:FF:000001">
    <property type="entry name" value="Cell division protein FtsZ"/>
    <property type="match status" value="1"/>
</dbReference>
<feature type="domain" description="Tubulin/FtsZ GTPase" evidence="6">
    <location>
        <begin position="26"/>
        <end position="219"/>
    </location>
</feature>
<evidence type="ECO:0000256" key="1">
    <source>
        <dbReference type="ARBA" id="ARBA00009690"/>
    </source>
</evidence>